<feature type="transmembrane region" description="Helical" evidence="6">
    <location>
        <begin position="214"/>
        <end position="236"/>
    </location>
</feature>
<feature type="transmembrane region" description="Helical" evidence="6">
    <location>
        <begin position="270"/>
        <end position="288"/>
    </location>
</feature>
<dbReference type="InterPro" id="IPR037185">
    <property type="entry name" value="EmrE-like"/>
</dbReference>
<evidence type="ECO:0000256" key="4">
    <source>
        <dbReference type="ARBA" id="ARBA00022989"/>
    </source>
</evidence>
<evidence type="ECO:0000256" key="2">
    <source>
        <dbReference type="ARBA" id="ARBA00022475"/>
    </source>
</evidence>
<dbReference type="Proteomes" id="UP000806285">
    <property type="component" value="Unassembled WGS sequence"/>
</dbReference>
<feature type="transmembrane region" description="Helical" evidence="6">
    <location>
        <begin position="100"/>
        <end position="118"/>
    </location>
</feature>
<organism evidence="8 9">
    <name type="scientific">Ramlibacter pallidus</name>
    <dbReference type="NCBI Taxonomy" id="2780087"/>
    <lineage>
        <taxon>Bacteria</taxon>
        <taxon>Pseudomonadati</taxon>
        <taxon>Pseudomonadota</taxon>
        <taxon>Betaproteobacteria</taxon>
        <taxon>Burkholderiales</taxon>
        <taxon>Comamonadaceae</taxon>
        <taxon>Ramlibacter</taxon>
    </lineage>
</organism>
<evidence type="ECO:0000256" key="6">
    <source>
        <dbReference type="SAM" id="Phobius"/>
    </source>
</evidence>
<feature type="transmembrane region" description="Helical" evidence="6">
    <location>
        <begin position="179"/>
        <end position="202"/>
    </location>
</feature>
<comment type="caution">
    <text evidence="8">The sequence shown here is derived from an EMBL/GenBank/DDBJ whole genome shotgun (WGS) entry which is preliminary data.</text>
</comment>
<protein>
    <submittedName>
        <fullName evidence="8">DMT family transporter</fullName>
    </submittedName>
</protein>
<dbReference type="PANTHER" id="PTHR32322">
    <property type="entry name" value="INNER MEMBRANE TRANSPORTER"/>
    <property type="match status" value="1"/>
</dbReference>
<feature type="transmembrane region" description="Helical" evidence="6">
    <location>
        <begin position="71"/>
        <end position="94"/>
    </location>
</feature>
<proteinExistence type="predicted"/>
<accession>A0ABR9S2K6</accession>
<keyword evidence="9" id="KW-1185">Reference proteome</keyword>
<dbReference type="RefSeq" id="WP_193676308.1">
    <property type="nucleotide sequence ID" value="NZ_JADDIV010000002.1"/>
</dbReference>
<evidence type="ECO:0000256" key="1">
    <source>
        <dbReference type="ARBA" id="ARBA00004651"/>
    </source>
</evidence>
<evidence type="ECO:0000313" key="9">
    <source>
        <dbReference type="Proteomes" id="UP000806285"/>
    </source>
</evidence>
<name>A0ABR9S2K6_9BURK</name>
<feature type="transmembrane region" description="Helical" evidence="6">
    <location>
        <begin position="125"/>
        <end position="142"/>
    </location>
</feature>
<gene>
    <name evidence="8" type="ORF">IM787_09125</name>
</gene>
<feature type="domain" description="EamA" evidence="7">
    <location>
        <begin position="11"/>
        <end position="140"/>
    </location>
</feature>
<evidence type="ECO:0000313" key="8">
    <source>
        <dbReference type="EMBL" id="MBE7367726.1"/>
    </source>
</evidence>
<feature type="domain" description="EamA" evidence="7">
    <location>
        <begin position="153"/>
        <end position="287"/>
    </location>
</feature>
<dbReference type="SUPFAM" id="SSF103481">
    <property type="entry name" value="Multidrug resistance efflux transporter EmrE"/>
    <property type="match status" value="2"/>
</dbReference>
<keyword evidence="2" id="KW-1003">Cell membrane</keyword>
<dbReference type="InterPro" id="IPR000620">
    <property type="entry name" value="EamA_dom"/>
</dbReference>
<comment type="subcellular location">
    <subcellularLocation>
        <location evidence="1">Cell membrane</location>
        <topology evidence="1">Multi-pass membrane protein</topology>
    </subcellularLocation>
</comment>
<dbReference type="InterPro" id="IPR050638">
    <property type="entry name" value="AA-Vitamin_Transporters"/>
</dbReference>
<evidence type="ECO:0000259" key="7">
    <source>
        <dbReference type="Pfam" id="PF00892"/>
    </source>
</evidence>
<dbReference type="Pfam" id="PF00892">
    <property type="entry name" value="EamA"/>
    <property type="match status" value="2"/>
</dbReference>
<keyword evidence="3 6" id="KW-0812">Transmembrane</keyword>
<dbReference type="PANTHER" id="PTHR32322:SF18">
    <property type="entry name" value="S-ADENOSYLMETHIONINE_S-ADENOSYLHOMOCYSTEINE TRANSPORTER"/>
    <property type="match status" value="1"/>
</dbReference>
<sequence length="305" mass="33285">MHALSRQQLTILVLLTLVWGVNWPVMKLGVTHYPPLTFRALSMWLGLPVLALGLLVLKVPFRIPRKDWRELLWLAATNMFVWHVCIILAVQTLSSGRAAILGYTMPIFSAVIGALFFASPLGRRAWTGVSAAALGVILLLWHELTHLAGRPDGVVLALVAAACWALGTQQLRRTRLAAPALAISFWMTVLTAVVMAVLALMFEARQWRLPDRTSTAAILFNAILIFGFAHAAWTFLAKGLPPVASTLSVMMIPVLGVFSGAVWLREPVHWQDGAAVALMMVAIASVLWPARRFVASTKPASASDE</sequence>
<evidence type="ECO:0000256" key="3">
    <source>
        <dbReference type="ARBA" id="ARBA00022692"/>
    </source>
</evidence>
<feature type="transmembrane region" description="Helical" evidence="6">
    <location>
        <begin position="36"/>
        <end position="59"/>
    </location>
</feature>
<keyword evidence="5 6" id="KW-0472">Membrane</keyword>
<keyword evidence="4 6" id="KW-1133">Transmembrane helix</keyword>
<reference evidence="8 9" key="1">
    <citation type="submission" date="2020-10" db="EMBL/GenBank/DDBJ databases">
        <title>Ramlibacter sp. HM2 16S ribosomal RNA gene Genome sequencing and assembly.</title>
        <authorList>
            <person name="Kang M."/>
        </authorList>
    </citation>
    <scope>NUCLEOTIDE SEQUENCE [LARGE SCALE GENOMIC DNA]</scope>
    <source>
        <strain evidence="8 9">HM2</strain>
    </source>
</reference>
<feature type="transmembrane region" description="Helical" evidence="6">
    <location>
        <begin position="243"/>
        <end position="264"/>
    </location>
</feature>
<dbReference type="EMBL" id="JADDIV010000002">
    <property type="protein sequence ID" value="MBE7367726.1"/>
    <property type="molecule type" value="Genomic_DNA"/>
</dbReference>
<evidence type="ECO:0000256" key="5">
    <source>
        <dbReference type="ARBA" id="ARBA00023136"/>
    </source>
</evidence>